<comment type="cofactor">
    <cofactor evidence="1">
        <name>Zn(2+)</name>
        <dbReference type="ChEBI" id="CHEBI:29105"/>
    </cofactor>
</comment>
<keyword evidence="5" id="KW-0378">Hydrolase</keyword>
<gene>
    <name evidence="10" type="ORF">GCM10011312_19190</name>
</gene>
<accession>A0A8J2VA37</accession>
<evidence type="ECO:0000256" key="5">
    <source>
        <dbReference type="ARBA" id="ARBA00022801"/>
    </source>
</evidence>
<dbReference type="GO" id="GO:0004222">
    <property type="term" value="F:metalloendopeptidase activity"/>
    <property type="evidence" value="ECO:0007669"/>
    <property type="project" value="TreeGrafter"/>
</dbReference>
<dbReference type="PANTHER" id="PTHR21666:SF288">
    <property type="entry name" value="CELL DIVISION PROTEIN YTFB"/>
    <property type="match status" value="1"/>
</dbReference>
<dbReference type="Proteomes" id="UP000652231">
    <property type="component" value="Unassembled WGS sequence"/>
</dbReference>
<dbReference type="PANTHER" id="PTHR21666">
    <property type="entry name" value="PEPTIDASE-RELATED"/>
    <property type="match status" value="1"/>
</dbReference>
<dbReference type="GO" id="GO:0006508">
    <property type="term" value="P:proteolysis"/>
    <property type="evidence" value="ECO:0007669"/>
    <property type="project" value="UniProtKB-KW"/>
</dbReference>
<evidence type="ECO:0000259" key="9">
    <source>
        <dbReference type="Pfam" id="PF19425"/>
    </source>
</evidence>
<keyword evidence="11" id="KW-1185">Reference proteome</keyword>
<reference evidence="10" key="1">
    <citation type="journal article" date="2014" name="Int. J. Syst. Evol. Microbiol.">
        <title>Complete genome sequence of Corynebacterium casei LMG S-19264T (=DSM 44701T), isolated from a smear-ripened cheese.</title>
        <authorList>
            <consortium name="US DOE Joint Genome Institute (JGI-PGF)"/>
            <person name="Walter F."/>
            <person name="Albersmeier A."/>
            <person name="Kalinowski J."/>
            <person name="Ruckert C."/>
        </authorList>
    </citation>
    <scope>NUCLEOTIDE SEQUENCE</scope>
    <source>
        <strain evidence="10">CGMCC 1.12924</strain>
    </source>
</reference>
<dbReference type="GO" id="GO:0030313">
    <property type="term" value="C:cell envelope"/>
    <property type="evidence" value="ECO:0007669"/>
    <property type="project" value="UniProtKB-SubCell"/>
</dbReference>
<evidence type="ECO:0000313" key="10">
    <source>
        <dbReference type="EMBL" id="GGD95698.1"/>
    </source>
</evidence>
<reference evidence="10" key="2">
    <citation type="submission" date="2020-09" db="EMBL/GenBank/DDBJ databases">
        <authorList>
            <person name="Sun Q."/>
            <person name="Zhou Y."/>
        </authorList>
    </citation>
    <scope>NUCLEOTIDE SEQUENCE</scope>
    <source>
        <strain evidence="10">CGMCC 1.12924</strain>
    </source>
</reference>
<comment type="caution">
    <text evidence="10">The sequence shown here is derived from an EMBL/GenBank/DDBJ whole genome shotgun (WGS) entry which is preliminary data.</text>
</comment>
<dbReference type="RefSeq" id="WP_188441942.1">
    <property type="nucleotide sequence ID" value="NZ_BMGK01000007.1"/>
</dbReference>
<dbReference type="InterPro" id="IPR016047">
    <property type="entry name" value="M23ase_b-sheet_dom"/>
</dbReference>
<dbReference type="AlphaFoldDB" id="A0A8J2VA37"/>
<dbReference type="Gene3D" id="2.70.70.10">
    <property type="entry name" value="Glucose Permease (Domain IIA)"/>
    <property type="match status" value="1"/>
</dbReference>
<dbReference type="Gene3D" id="3.10.450.350">
    <property type="match status" value="2"/>
</dbReference>
<keyword evidence="7" id="KW-0482">Metalloprotease</keyword>
<dbReference type="InterPro" id="IPR045834">
    <property type="entry name" value="Csd3_N2"/>
</dbReference>
<organism evidence="10 11">
    <name type="scientific">Planktosalinus lacus</name>
    <dbReference type="NCBI Taxonomy" id="1526573"/>
    <lineage>
        <taxon>Bacteria</taxon>
        <taxon>Pseudomonadati</taxon>
        <taxon>Bacteroidota</taxon>
        <taxon>Flavobacteriia</taxon>
        <taxon>Flavobacteriales</taxon>
        <taxon>Flavobacteriaceae</taxon>
        <taxon>Planktosalinus</taxon>
    </lineage>
</organism>
<dbReference type="SUPFAM" id="SSF51261">
    <property type="entry name" value="Duplicated hybrid motif"/>
    <property type="match status" value="1"/>
</dbReference>
<feature type="domain" description="M23ase beta-sheet core" evidence="8">
    <location>
        <begin position="276"/>
        <end position="370"/>
    </location>
</feature>
<keyword evidence="6" id="KW-0862">Zinc</keyword>
<feature type="domain" description="Csd3-like second N-terminal" evidence="9">
    <location>
        <begin position="141"/>
        <end position="263"/>
    </location>
</feature>
<keyword evidence="4" id="KW-0479">Metal-binding</keyword>
<comment type="subcellular location">
    <subcellularLocation>
        <location evidence="2">Cell envelope</location>
    </subcellularLocation>
</comment>
<keyword evidence="3" id="KW-0645">Protease</keyword>
<dbReference type="InterPro" id="IPR011055">
    <property type="entry name" value="Dup_hybrid_motif"/>
</dbReference>
<evidence type="ECO:0000256" key="4">
    <source>
        <dbReference type="ARBA" id="ARBA00022723"/>
    </source>
</evidence>
<evidence type="ECO:0000259" key="8">
    <source>
        <dbReference type="Pfam" id="PF01551"/>
    </source>
</evidence>
<sequence length="408" mass="46519">MKKIAYLFLVSLLFINCKNDTIDDVEIKEIEEPKIYEEFGFILNDYNVVKDTIKKGETFGFIMDRHGVSPAQVYAIVNTVKDTIDVALLRAGRPYTILKSKDSLSKAEVFIYQPTRIDYTVIKLSDSIITYNEKLPITTKRKTASGVITSSLSQAMSDEGLSQALVHELSSVYQWTVDFFKLQKGDNFKIIYNENYINDTVYAGIESVEATLLNHNERPYYGFKYLTDSISGLADYYDEKANTLRSFFLRAPLNYSRISSRFTKRRFHPVQKRWKAHLGTDYAAPHGTPIMATANGVVERSAYTSANGNYVKVKHNNTYSTQYLHMSKRAVKAGQRVKQGEIIGYVGSTGLATGPHVCYRFWYHGKQVDPYAIKLPAAEPIKEEHKDAYFKFIKDLKIEIDSIPKKSI</sequence>
<evidence type="ECO:0000256" key="1">
    <source>
        <dbReference type="ARBA" id="ARBA00001947"/>
    </source>
</evidence>
<evidence type="ECO:0000256" key="2">
    <source>
        <dbReference type="ARBA" id="ARBA00004196"/>
    </source>
</evidence>
<dbReference type="Pfam" id="PF01551">
    <property type="entry name" value="Peptidase_M23"/>
    <property type="match status" value="1"/>
</dbReference>
<name>A0A8J2VA37_9FLAO</name>
<proteinExistence type="predicted"/>
<dbReference type="GO" id="GO:0046872">
    <property type="term" value="F:metal ion binding"/>
    <property type="evidence" value="ECO:0007669"/>
    <property type="project" value="UniProtKB-KW"/>
</dbReference>
<dbReference type="Pfam" id="PF19425">
    <property type="entry name" value="Csd3_N2"/>
    <property type="match status" value="1"/>
</dbReference>
<evidence type="ECO:0000256" key="7">
    <source>
        <dbReference type="ARBA" id="ARBA00023049"/>
    </source>
</evidence>
<evidence type="ECO:0000313" key="11">
    <source>
        <dbReference type="Proteomes" id="UP000652231"/>
    </source>
</evidence>
<dbReference type="FunFam" id="2.70.70.10:FF:000002">
    <property type="entry name" value="Murein DD-endopeptidase MepM"/>
    <property type="match status" value="1"/>
</dbReference>
<evidence type="ECO:0000256" key="6">
    <source>
        <dbReference type="ARBA" id="ARBA00022833"/>
    </source>
</evidence>
<dbReference type="InterPro" id="IPR050570">
    <property type="entry name" value="Cell_wall_metabolism_enzyme"/>
</dbReference>
<protein>
    <submittedName>
        <fullName evidence="10">Peptidase M23</fullName>
    </submittedName>
</protein>
<dbReference type="CDD" id="cd12797">
    <property type="entry name" value="M23_peptidase"/>
    <property type="match status" value="1"/>
</dbReference>
<evidence type="ECO:0000256" key="3">
    <source>
        <dbReference type="ARBA" id="ARBA00022670"/>
    </source>
</evidence>
<dbReference type="EMBL" id="BMGK01000007">
    <property type="protein sequence ID" value="GGD95698.1"/>
    <property type="molecule type" value="Genomic_DNA"/>
</dbReference>